<dbReference type="InterPro" id="IPR026336">
    <property type="entry name" value="PdeM-like"/>
</dbReference>
<dbReference type="PIRSF" id="PIRSF000887">
    <property type="entry name" value="Pesterase_MJ0037"/>
    <property type="match status" value="1"/>
</dbReference>
<dbReference type="Pfam" id="PF00149">
    <property type="entry name" value="Metallophos"/>
    <property type="match status" value="1"/>
</dbReference>
<dbReference type="Proteomes" id="UP000234752">
    <property type="component" value="Chromosome eg_1"/>
</dbReference>
<dbReference type="NCBIfam" id="TIGR04123">
    <property type="entry name" value="P_estr_lig_assc"/>
    <property type="match status" value="1"/>
</dbReference>
<gene>
    <name evidence="1" type="ORF">C0V82_02050</name>
</gene>
<reference evidence="1 2" key="1">
    <citation type="submission" date="2017-12" db="EMBL/GenBank/DDBJ databases">
        <title>Genomes of bacteria within cyanobacterial aggregates.</title>
        <authorList>
            <person name="Cai H."/>
        </authorList>
    </citation>
    <scope>NUCLEOTIDE SEQUENCE [LARGE SCALE GENOMIC DNA]</scope>
    <source>
        <strain evidence="1 2">TH16</strain>
    </source>
</reference>
<accession>A0A2K9N852</accession>
<dbReference type="GO" id="GO:0016787">
    <property type="term" value="F:hydrolase activity"/>
    <property type="evidence" value="ECO:0007669"/>
    <property type="project" value="InterPro"/>
</dbReference>
<dbReference type="Gene3D" id="3.60.21.10">
    <property type="match status" value="1"/>
</dbReference>
<dbReference type="InterPro" id="IPR004843">
    <property type="entry name" value="Calcineurin-like_PHP"/>
</dbReference>
<dbReference type="SUPFAM" id="SSF56300">
    <property type="entry name" value="Metallo-dependent phosphatases"/>
    <property type="match status" value="1"/>
</dbReference>
<dbReference type="PANTHER" id="PTHR39323:SF1">
    <property type="entry name" value="BLR1149 PROTEIN"/>
    <property type="match status" value="1"/>
</dbReference>
<dbReference type="PANTHER" id="PTHR39323">
    <property type="entry name" value="BLR1149 PROTEIN"/>
    <property type="match status" value="1"/>
</dbReference>
<dbReference type="InterPro" id="IPR029052">
    <property type="entry name" value="Metallo-depent_PP-like"/>
</dbReference>
<dbReference type="OrthoDB" id="9795838at2"/>
<evidence type="ECO:0000313" key="1">
    <source>
        <dbReference type="EMBL" id="AUN29162.1"/>
    </source>
</evidence>
<dbReference type="InterPro" id="IPR024173">
    <property type="entry name" value="Pesterase_MJ0037-like"/>
</dbReference>
<dbReference type="EMBL" id="CP025611">
    <property type="protein sequence ID" value="AUN29162.1"/>
    <property type="molecule type" value="Genomic_DNA"/>
</dbReference>
<dbReference type="AlphaFoldDB" id="A0A2K9N852"/>
<organism evidence="1 2">
    <name type="scientific">Niveispirillum cyanobacteriorum</name>
    <dbReference type="NCBI Taxonomy" id="1612173"/>
    <lineage>
        <taxon>Bacteria</taxon>
        <taxon>Pseudomonadati</taxon>
        <taxon>Pseudomonadota</taxon>
        <taxon>Alphaproteobacteria</taxon>
        <taxon>Rhodospirillales</taxon>
        <taxon>Azospirillaceae</taxon>
        <taxon>Niveispirillum</taxon>
    </lineage>
</organism>
<dbReference type="RefSeq" id="WP_102110910.1">
    <property type="nucleotide sequence ID" value="NZ_BMGN01000004.1"/>
</dbReference>
<proteinExistence type="predicted"/>
<protein>
    <submittedName>
        <fullName evidence="1">Phosphoesterase</fullName>
    </submittedName>
</protein>
<keyword evidence="2" id="KW-1185">Reference proteome</keyword>
<name>A0A2K9N852_9PROT</name>
<dbReference type="KEGG" id="ncb:C0V82_02050"/>
<evidence type="ECO:0000313" key="2">
    <source>
        <dbReference type="Proteomes" id="UP000234752"/>
    </source>
</evidence>
<sequence>MDILLNGATVKADPAGALFWPTRGWLLVADLHLEKGSAFARMGQFLPPYDTAATLSRLEELCRHWRPNRVVCLGDSFHDRDAAARVSDADGRRIAALTAAYDWVWIAGNHDPAPPPGWGGMVVAEELREGPLVLRHEAVKDRMAAAGEISGHYHPKAAAVVRGKRISARCFAGDGRRMILPAFGAYAGGLNVLDPAISGLLHRPFQAWMLGTARLFPLPCTRLSADHATRRESAAAQG</sequence>